<reference evidence="8" key="1">
    <citation type="submission" date="2010-09" db="EMBL/GenBank/DDBJ databases">
        <title>Origin and evolution of the nonphotosynthetic species.</title>
        <authorList>
            <person name="van Lis R."/>
            <person name="Atteia A."/>
        </authorList>
    </citation>
    <scope>NUCLEOTIDE SEQUENCE</scope>
</reference>
<dbReference type="AlphaFoldDB" id="K0J9D3"/>
<organism evidence="8">
    <name type="scientific">Polytomella sp. Pringsheim 198.80</name>
    <dbReference type="NCBI Taxonomy" id="37502"/>
    <lineage>
        <taxon>Eukaryota</taxon>
        <taxon>Viridiplantae</taxon>
        <taxon>Chlorophyta</taxon>
        <taxon>core chlorophytes</taxon>
        <taxon>Chlorophyceae</taxon>
        <taxon>CS clade</taxon>
        <taxon>Chlamydomonadales</taxon>
        <taxon>Chlamydomonadaceae</taxon>
        <taxon>Polytomella</taxon>
    </lineage>
</organism>
<dbReference type="FunFam" id="1.20.1080.10:FF:000011">
    <property type="entry name" value="Formate family transporter"/>
    <property type="match status" value="1"/>
</dbReference>
<sequence>MDIKGVVTTPPMPLPPQEVKVVNAVNVSVVLTPKEIYDKLVAAGVGKTTMRLDKQIAAGVLAGLYIGFGFTTCMLVGGQVPKLAADYPGLQVFLFAGFGFPLGLTLILLGGADLFTGNCNYMVLAWIEGRCTVLHIVRCLTISYFSNLCGCLWMGKMMVYADIFNGTKKNFPISAAQKKCSYTFGRCCAKAIMANWLVNLAVWLAVSANDFNSKYLGVWLPISSFIALGLEHCIANQFLVPMTIMLGSGMTTAHFIRKNLVPATIGNFIGGAGFVGVIHSFVLSDSFDKLYGLFTGAWNRISGKKSEDGASSA</sequence>
<protein>
    <submittedName>
        <fullName evidence="8">Formate/nitrite transporter family member</fullName>
    </submittedName>
</protein>
<keyword evidence="4 7" id="KW-1133">Transmembrane helix</keyword>
<feature type="transmembrane region" description="Helical" evidence="7">
    <location>
        <begin position="56"/>
        <end position="78"/>
    </location>
</feature>
<keyword evidence="2" id="KW-0813">Transport</keyword>
<keyword evidence="5 7" id="KW-0472">Membrane</keyword>
<dbReference type="GO" id="GO:0015499">
    <property type="term" value="F:formate transmembrane transporter activity"/>
    <property type="evidence" value="ECO:0007669"/>
    <property type="project" value="TreeGrafter"/>
</dbReference>
<dbReference type="PANTHER" id="PTHR30520">
    <property type="entry name" value="FORMATE TRANSPORTER-RELATED"/>
    <property type="match status" value="1"/>
</dbReference>
<name>K0J9D3_9CHLO</name>
<keyword evidence="3 7" id="KW-0812">Transmembrane</keyword>
<evidence type="ECO:0000256" key="7">
    <source>
        <dbReference type="SAM" id="Phobius"/>
    </source>
</evidence>
<evidence type="ECO:0000256" key="2">
    <source>
        <dbReference type="ARBA" id="ARBA00022448"/>
    </source>
</evidence>
<evidence type="ECO:0000256" key="6">
    <source>
        <dbReference type="ARBA" id="ARBA00049660"/>
    </source>
</evidence>
<dbReference type="PANTHER" id="PTHR30520:SF6">
    <property type="entry name" value="FORMATE_NITRATE FAMILY TRANSPORTER (EUROFUNG)"/>
    <property type="match status" value="1"/>
</dbReference>
<evidence type="ECO:0000256" key="3">
    <source>
        <dbReference type="ARBA" id="ARBA00022692"/>
    </source>
</evidence>
<feature type="transmembrane region" description="Helical" evidence="7">
    <location>
        <begin position="260"/>
        <end position="282"/>
    </location>
</feature>
<proteinExistence type="evidence at transcript level"/>
<evidence type="ECO:0000256" key="1">
    <source>
        <dbReference type="ARBA" id="ARBA00004141"/>
    </source>
</evidence>
<feature type="transmembrane region" description="Helical" evidence="7">
    <location>
        <begin position="218"/>
        <end position="239"/>
    </location>
</feature>
<dbReference type="GO" id="GO:0005886">
    <property type="term" value="C:plasma membrane"/>
    <property type="evidence" value="ECO:0007669"/>
    <property type="project" value="TreeGrafter"/>
</dbReference>
<dbReference type="InterPro" id="IPR023271">
    <property type="entry name" value="Aquaporin-like"/>
</dbReference>
<dbReference type="InterPro" id="IPR024002">
    <property type="entry name" value="For/NO2_transpt_CS"/>
</dbReference>
<evidence type="ECO:0000313" key="8">
    <source>
        <dbReference type="EMBL" id="CBX25069.1"/>
    </source>
</evidence>
<dbReference type="PROSITE" id="PS01005">
    <property type="entry name" value="FORMATE_NITRITE_TP_1"/>
    <property type="match status" value="1"/>
</dbReference>
<gene>
    <name evidence="8" type="primary">fnt</name>
</gene>
<feature type="transmembrane region" description="Helical" evidence="7">
    <location>
        <begin position="187"/>
        <end position="206"/>
    </location>
</feature>
<comment type="similarity">
    <text evidence="6">Belongs to the FNT transporter (TC 1.A.16) family.</text>
</comment>
<evidence type="ECO:0000256" key="4">
    <source>
        <dbReference type="ARBA" id="ARBA00022989"/>
    </source>
</evidence>
<comment type="subcellular location">
    <subcellularLocation>
        <location evidence="1">Membrane</location>
        <topology evidence="1">Multi-pass membrane protein</topology>
    </subcellularLocation>
</comment>
<accession>K0J9D3</accession>
<evidence type="ECO:0000256" key="5">
    <source>
        <dbReference type="ARBA" id="ARBA00023136"/>
    </source>
</evidence>
<dbReference type="Gene3D" id="1.20.1080.10">
    <property type="entry name" value="Glycerol uptake facilitator protein"/>
    <property type="match status" value="1"/>
</dbReference>
<dbReference type="EMBL" id="FR694650">
    <property type="protein sequence ID" value="CBX25069.1"/>
    <property type="molecule type" value="mRNA"/>
</dbReference>
<dbReference type="Pfam" id="PF01226">
    <property type="entry name" value="Form_Nir_trans"/>
    <property type="match status" value="1"/>
</dbReference>
<feature type="transmembrane region" description="Helical" evidence="7">
    <location>
        <begin position="90"/>
        <end position="112"/>
    </location>
</feature>
<dbReference type="InterPro" id="IPR000292">
    <property type="entry name" value="For/NO2_transpt"/>
</dbReference>